<reference evidence="1 2" key="1">
    <citation type="submission" date="2017-10" db="EMBL/GenBank/DDBJ databases">
        <title>Nyctiphanis sp. nov., isolated from the stomach of the euphausiid Nyctiphanes simplex (Hansen, 1911) in the Gulf of California.</title>
        <authorList>
            <person name="Gomez-Gil B."/>
            <person name="Aguilar-Mendez M."/>
            <person name="Lopez-Cortes A."/>
            <person name="Gomez-Gutierrez J."/>
            <person name="Roque A."/>
            <person name="Lang E."/>
            <person name="Gonzalez-Castillo A."/>
        </authorList>
    </citation>
    <scope>NUCLEOTIDE SEQUENCE [LARGE SCALE GENOMIC DNA]</scope>
    <source>
        <strain evidence="1 2">CAIM 600</strain>
    </source>
</reference>
<gene>
    <name evidence="1" type="ORF">CS022_02090</name>
</gene>
<keyword evidence="2" id="KW-1185">Reference proteome</keyword>
<sequence>MNIEQTPQECFNGYYDAAAGAARTVITSQISGPASSIVGAGISIAKSRNVHKLFGNNPLSDDIRAGGRIITYTLFDTAVGFLPDPIPGPISPGTLVSAGRNFIANSADRGLQTSEVAQLG</sequence>
<dbReference type="EMBL" id="PEIB01000002">
    <property type="protein sequence ID" value="RXJ74420.1"/>
    <property type="molecule type" value="Genomic_DNA"/>
</dbReference>
<accession>A0A4Q0YT84</accession>
<comment type="caution">
    <text evidence="1">The sequence shown here is derived from an EMBL/GenBank/DDBJ whole genome shotgun (WGS) entry which is preliminary data.</text>
</comment>
<protein>
    <submittedName>
        <fullName evidence="1">Uncharacterized protein</fullName>
    </submittedName>
</protein>
<evidence type="ECO:0000313" key="1">
    <source>
        <dbReference type="EMBL" id="RXJ74420.1"/>
    </source>
</evidence>
<dbReference type="AlphaFoldDB" id="A0A4Q0YT84"/>
<name>A0A4Q0YT84_9GAMM</name>
<proteinExistence type="predicted"/>
<organism evidence="1 2">
    <name type="scientific">Veronia nyctiphanis</name>
    <dbReference type="NCBI Taxonomy" id="1278244"/>
    <lineage>
        <taxon>Bacteria</taxon>
        <taxon>Pseudomonadati</taxon>
        <taxon>Pseudomonadota</taxon>
        <taxon>Gammaproteobacteria</taxon>
        <taxon>Vibrionales</taxon>
        <taxon>Vibrionaceae</taxon>
        <taxon>Veronia</taxon>
    </lineage>
</organism>
<dbReference type="Proteomes" id="UP000290287">
    <property type="component" value="Unassembled WGS sequence"/>
</dbReference>
<evidence type="ECO:0000313" key="2">
    <source>
        <dbReference type="Proteomes" id="UP000290287"/>
    </source>
</evidence>